<comment type="similarity">
    <text evidence="1">Belongs to the adenomatous polyposis coli (APC) family.</text>
</comment>
<dbReference type="GO" id="GO:0007399">
    <property type="term" value="P:nervous system development"/>
    <property type="evidence" value="ECO:0007669"/>
    <property type="project" value="TreeGrafter"/>
</dbReference>
<evidence type="ECO:0000256" key="3">
    <source>
        <dbReference type="PROSITE-ProRule" id="PRU00259"/>
    </source>
</evidence>
<keyword evidence="2" id="KW-0879">Wnt signaling pathway</keyword>
<dbReference type="GO" id="GO:0016055">
    <property type="term" value="P:Wnt signaling pathway"/>
    <property type="evidence" value="ECO:0007669"/>
    <property type="project" value="UniProtKB-KW"/>
</dbReference>
<dbReference type="InterPro" id="IPR041257">
    <property type="entry name" value="APC_rep"/>
</dbReference>
<sequence length="496" mass="53833">MDTLLLGRQQSSNAGGSPNYDHGVASSDDDFPSTSTPMGAVRRSGGSSGGLSVSSEPTPTGCSGGRSKATPSALYHGSWPHVERPMWSSEPTGIGAKGHHRDGGRADHLGNQMEVTSVMSFASSSGGAPLDRSLGSPERKWPSQQLEAKMDVVHGLLAVLAGQERVDMGETLLALSGCPESCLAMRQSGCIPLLVQLVQSDRDAETRRKASQALHNLVNSQPDEKLRKRESRVLKLLDQCRAYTEALRNGTEYQSPDSTNSEDNDKHPVQTVAHLMKLSFDEGHRQAICQLGGIHTIASIVETEHSKHSSTSEQHQCVLLRRYACMALTNLTFGDGGNKALLCSLRDFMRTLVVQLRSSSDELRQVTASVLRNLSWRADSTSKEVLREVGSVTGLMKAAMMDNKENTLKSILSALWNLSAHCTENKSEICAVEGALGFLVDMLTYKTPSKSLAIIENSGGILRNISSQIAVREDYREILRKHNCLQILLDQLKSPA</sequence>
<dbReference type="GO" id="GO:0001708">
    <property type="term" value="P:cell fate specification"/>
    <property type="evidence" value="ECO:0007669"/>
    <property type="project" value="TreeGrafter"/>
</dbReference>
<dbReference type="GO" id="GO:0007026">
    <property type="term" value="P:negative regulation of microtubule depolymerization"/>
    <property type="evidence" value="ECO:0007669"/>
    <property type="project" value="TreeGrafter"/>
</dbReference>
<dbReference type="GO" id="GO:0008013">
    <property type="term" value="F:beta-catenin binding"/>
    <property type="evidence" value="ECO:0007669"/>
    <property type="project" value="InterPro"/>
</dbReference>
<dbReference type="GO" id="GO:0090090">
    <property type="term" value="P:negative regulation of canonical Wnt signaling pathway"/>
    <property type="evidence" value="ECO:0007669"/>
    <property type="project" value="TreeGrafter"/>
</dbReference>
<dbReference type="GO" id="GO:0016477">
    <property type="term" value="P:cell migration"/>
    <property type="evidence" value="ECO:0007669"/>
    <property type="project" value="TreeGrafter"/>
</dbReference>
<evidence type="ECO:0000313" key="6">
    <source>
        <dbReference type="Proteomes" id="UP001152888"/>
    </source>
</evidence>
<dbReference type="PANTHER" id="PTHR12607:SF12">
    <property type="entry name" value="APC-LIKE, ISOFORM A-RELATED"/>
    <property type="match status" value="1"/>
</dbReference>
<dbReference type="Pfam" id="PF00514">
    <property type="entry name" value="Arm"/>
    <property type="match status" value="1"/>
</dbReference>
<dbReference type="PANTHER" id="PTHR12607">
    <property type="entry name" value="ADENOMATOUS POLYPOSIS COLI PROTEIN FAMILY"/>
    <property type="match status" value="1"/>
</dbReference>
<dbReference type="PROSITE" id="PS50176">
    <property type="entry name" value="ARM_REPEAT"/>
    <property type="match status" value="1"/>
</dbReference>
<dbReference type="GO" id="GO:0016342">
    <property type="term" value="C:catenin complex"/>
    <property type="evidence" value="ECO:0007669"/>
    <property type="project" value="TreeGrafter"/>
</dbReference>
<reference evidence="5" key="1">
    <citation type="submission" date="2022-03" db="EMBL/GenBank/DDBJ databases">
        <authorList>
            <person name="Sayadi A."/>
        </authorList>
    </citation>
    <scope>NUCLEOTIDE SEQUENCE</scope>
</reference>
<dbReference type="OrthoDB" id="5918429at2759"/>
<protein>
    <submittedName>
        <fullName evidence="5">Uncharacterized protein</fullName>
    </submittedName>
</protein>
<gene>
    <name evidence="5" type="ORF">ACAOBT_LOCUS19020</name>
</gene>
<feature type="region of interest" description="Disordered" evidence="4">
    <location>
        <begin position="1"/>
        <end position="108"/>
    </location>
</feature>
<dbReference type="InterPro" id="IPR016024">
    <property type="entry name" value="ARM-type_fold"/>
</dbReference>
<dbReference type="SUPFAM" id="SSF48371">
    <property type="entry name" value="ARM repeat"/>
    <property type="match status" value="1"/>
</dbReference>
<dbReference type="InterPro" id="IPR011989">
    <property type="entry name" value="ARM-like"/>
</dbReference>
<comment type="caution">
    <text evidence="5">The sequence shown here is derived from an EMBL/GenBank/DDBJ whole genome shotgun (WGS) entry which is preliminary data.</text>
</comment>
<dbReference type="GO" id="GO:0030877">
    <property type="term" value="C:beta-catenin destruction complex"/>
    <property type="evidence" value="ECO:0007669"/>
    <property type="project" value="TreeGrafter"/>
</dbReference>
<dbReference type="Proteomes" id="UP001152888">
    <property type="component" value="Unassembled WGS sequence"/>
</dbReference>
<feature type="repeat" description="ARM" evidence="3">
    <location>
        <begin position="189"/>
        <end position="225"/>
    </location>
</feature>
<dbReference type="Gene3D" id="1.25.10.10">
    <property type="entry name" value="Leucine-rich Repeat Variant"/>
    <property type="match status" value="1"/>
</dbReference>
<dbReference type="EMBL" id="CAKOFQ010007063">
    <property type="protein sequence ID" value="CAH1989416.1"/>
    <property type="molecule type" value="Genomic_DNA"/>
</dbReference>
<accession>A0A9P0PKB8</accession>
<dbReference type="GO" id="GO:0007389">
    <property type="term" value="P:pattern specification process"/>
    <property type="evidence" value="ECO:0007669"/>
    <property type="project" value="TreeGrafter"/>
</dbReference>
<dbReference type="GO" id="GO:0008017">
    <property type="term" value="F:microtubule binding"/>
    <property type="evidence" value="ECO:0007669"/>
    <property type="project" value="TreeGrafter"/>
</dbReference>
<evidence type="ECO:0000313" key="5">
    <source>
        <dbReference type="EMBL" id="CAH1989416.1"/>
    </source>
</evidence>
<proteinExistence type="inferred from homology"/>
<dbReference type="SMART" id="SM00185">
    <property type="entry name" value="ARM"/>
    <property type="match status" value="5"/>
</dbReference>
<dbReference type="InterPro" id="IPR000225">
    <property type="entry name" value="Armadillo"/>
</dbReference>
<dbReference type="AlphaFoldDB" id="A0A9P0PKB8"/>
<dbReference type="GO" id="GO:0005881">
    <property type="term" value="C:cytoplasmic microtubule"/>
    <property type="evidence" value="ECO:0007669"/>
    <property type="project" value="TreeGrafter"/>
</dbReference>
<keyword evidence="6" id="KW-1185">Reference proteome</keyword>
<organism evidence="5 6">
    <name type="scientific">Acanthoscelides obtectus</name>
    <name type="common">Bean weevil</name>
    <name type="synonym">Bruchus obtectus</name>
    <dbReference type="NCBI Taxonomy" id="200917"/>
    <lineage>
        <taxon>Eukaryota</taxon>
        <taxon>Metazoa</taxon>
        <taxon>Ecdysozoa</taxon>
        <taxon>Arthropoda</taxon>
        <taxon>Hexapoda</taxon>
        <taxon>Insecta</taxon>
        <taxon>Pterygota</taxon>
        <taxon>Neoptera</taxon>
        <taxon>Endopterygota</taxon>
        <taxon>Coleoptera</taxon>
        <taxon>Polyphaga</taxon>
        <taxon>Cucujiformia</taxon>
        <taxon>Chrysomeloidea</taxon>
        <taxon>Chrysomelidae</taxon>
        <taxon>Bruchinae</taxon>
        <taxon>Bruchini</taxon>
        <taxon>Acanthoscelides</taxon>
    </lineage>
</organism>
<evidence type="ECO:0000256" key="2">
    <source>
        <dbReference type="ARBA" id="ARBA00022687"/>
    </source>
</evidence>
<dbReference type="Pfam" id="PF18797">
    <property type="entry name" value="APC_rep"/>
    <property type="match status" value="1"/>
</dbReference>
<evidence type="ECO:0000256" key="1">
    <source>
        <dbReference type="ARBA" id="ARBA00009051"/>
    </source>
</evidence>
<name>A0A9P0PKB8_ACAOB</name>
<evidence type="ECO:0000256" key="4">
    <source>
        <dbReference type="SAM" id="MobiDB-lite"/>
    </source>
</evidence>
<dbReference type="InterPro" id="IPR026818">
    <property type="entry name" value="Apc_fam"/>
</dbReference>